<evidence type="ECO:0000313" key="2">
    <source>
        <dbReference type="Proteomes" id="UP000707451"/>
    </source>
</evidence>
<dbReference type="EMBL" id="JAHRHY010000004">
    <property type="protein sequence ID" value="KAG9070409.1"/>
    <property type="molecule type" value="Genomic_DNA"/>
</dbReference>
<protein>
    <submittedName>
        <fullName evidence="1">Uncharacterized protein</fullName>
    </submittedName>
</protein>
<comment type="caution">
    <text evidence="1">The sequence shown here is derived from an EMBL/GenBank/DDBJ whole genome shotgun (WGS) entry which is preliminary data.</text>
</comment>
<keyword evidence="2" id="KW-1185">Reference proteome</keyword>
<sequence>MQAGYQEAKHEYQRHFASREYQSSGFPEDGKVMADDSWCSARGIDYLADFKDYLRETEESLAMDMIADVSVGRNESGSFSKWLKDRHGTDGLKEVRFKPQASKTIEDMWPSWMEVTNRVFANDIKTYRDVCKRAAAEPN</sequence>
<organism evidence="1 2">
    <name type="scientific">Linnemannia hyalina</name>
    <dbReference type="NCBI Taxonomy" id="64524"/>
    <lineage>
        <taxon>Eukaryota</taxon>
        <taxon>Fungi</taxon>
        <taxon>Fungi incertae sedis</taxon>
        <taxon>Mucoromycota</taxon>
        <taxon>Mortierellomycotina</taxon>
        <taxon>Mortierellomycetes</taxon>
        <taxon>Mortierellales</taxon>
        <taxon>Mortierellaceae</taxon>
        <taxon>Linnemannia</taxon>
    </lineage>
</organism>
<evidence type="ECO:0000313" key="1">
    <source>
        <dbReference type="EMBL" id="KAG9070409.1"/>
    </source>
</evidence>
<accession>A0A9P7Y2Q5</accession>
<reference evidence="1" key="1">
    <citation type="submission" date="2021-06" db="EMBL/GenBank/DDBJ databases">
        <title>Genome Sequence of Mortierella hyaline Strain SCG-10, a Cold-Adapted, Nitrate-Reducing Fungus Isolated from Soil in Minnesota, USA.</title>
        <authorList>
            <person name="Aldossari N."/>
        </authorList>
    </citation>
    <scope>NUCLEOTIDE SEQUENCE</scope>
    <source>
        <strain evidence="1">SCG-10</strain>
    </source>
</reference>
<dbReference type="OrthoDB" id="2402888at2759"/>
<proteinExistence type="predicted"/>
<dbReference type="Proteomes" id="UP000707451">
    <property type="component" value="Unassembled WGS sequence"/>
</dbReference>
<gene>
    <name evidence="1" type="ORF">KI688_009746</name>
</gene>
<dbReference type="AlphaFoldDB" id="A0A9P7Y2Q5"/>
<name>A0A9P7Y2Q5_9FUNG</name>